<gene>
    <name evidence="4" type="ORF">I601_3901</name>
</gene>
<keyword evidence="5" id="KW-1185">Reference proteome</keyword>
<dbReference type="Proteomes" id="UP000077868">
    <property type="component" value="Chromosome"/>
</dbReference>
<feature type="domain" description="Response regulatory" evidence="3">
    <location>
        <begin position="2"/>
        <end position="116"/>
    </location>
</feature>
<sequence>MRVLVVDDDPDLSMLMALVLSHQGGHAVDTAGDGVEALERLDDAEYDLVVLDWNMPRLDGLGLCAAIRSDQDRSDLPLLMVTALPDHARARASGIDQVLGKPFSNSALVDAVDGLLGRRACGR</sequence>
<organism evidence="4 5">
    <name type="scientific">Nocardioides dokdonensis FR1436</name>
    <dbReference type="NCBI Taxonomy" id="1300347"/>
    <lineage>
        <taxon>Bacteria</taxon>
        <taxon>Bacillati</taxon>
        <taxon>Actinomycetota</taxon>
        <taxon>Actinomycetes</taxon>
        <taxon>Propionibacteriales</taxon>
        <taxon>Nocardioidaceae</taxon>
        <taxon>Nocardioides</taxon>
    </lineage>
</organism>
<dbReference type="SMART" id="SM00448">
    <property type="entry name" value="REC"/>
    <property type="match status" value="1"/>
</dbReference>
<accession>A0A1A9GPS4</accession>
<dbReference type="EMBL" id="CP015079">
    <property type="protein sequence ID" value="ANH40299.1"/>
    <property type="molecule type" value="Genomic_DNA"/>
</dbReference>
<dbReference type="PROSITE" id="PS50110">
    <property type="entry name" value="RESPONSE_REGULATORY"/>
    <property type="match status" value="1"/>
</dbReference>
<dbReference type="RefSeq" id="WP_068113404.1">
    <property type="nucleotide sequence ID" value="NZ_CP015079.1"/>
</dbReference>
<evidence type="ECO:0000313" key="5">
    <source>
        <dbReference type="Proteomes" id="UP000077868"/>
    </source>
</evidence>
<name>A0A1A9GPS4_9ACTN</name>
<dbReference type="SUPFAM" id="SSF52172">
    <property type="entry name" value="CheY-like"/>
    <property type="match status" value="1"/>
</dbReference>
<evidence type="ECO:0000259" key="3">
    <source>
        <dbReference type="PROSITE" id="PS50110"/>
    </source>
</evidence>
<dbReference type="InterPro" id="IPR001789">
    <property type="entry name" value="Sig_transdc_resp-reg_receiver"/>
</dbReference>
<dbReference type="PANTHER" id="PTHR44591:SF3">
    <property type="entry name" value="RESPONSE REGULATORY DOMAIN-CONTAINING PROTEIN"/>
    <property type="match status" value="1"/>
</dbReference>
<evidence type="ECO:0000313" key="4">
    <source>
        <dbReference type="EMBL" id="ANH40299.1"/>
    </source>
</evidence>
<dbReference type="STRING" id="1300347.I601_3901"/>
<dbReference type="PATRIC" id="fig|1300347.3.peg.3908"/>
<evidence type="ECO:0000256" key="1">
    <source>
        <dbReference type="ARBA" id="ARBA00022553"/>
    </source>
</evidence>
<protein>
    <recommendedName>
        <fullName evidence="3">Response regulatory domain-containing protein</fullName>
    </recommendedName>
</protein>
<dbReference type="InterPro" id="IPR050595">
    <property type="entry name" value="Bact_response_regulator"/>
</dbReference>
<evidence type="ECO:0000256" key="2">
    <source>
        <dbReference type="PROSITE-ProRule" id="PRU00169"/>
    </source>
</evidence>
<reference evidence="4 5" key="1">
    <citation type="submission" date="2016-03" db="EMBL/GenBank/DDBJ databases">
        <title>Complete genome sequence of a soil Actinobacterium, Nocardioides dokdonensis FR1436.</title>
        <authorList>
            <person name="Kwon S.-K."/>
            <person name="Kim K."/>
            <person name="Kim J.F."/>
        </authorList>
    </citation>
    <scope>NUCLEOTIDE SEQUENCE [LARGE SCALE GENOMIC DNA]</scope>
    <source>
        <strain evidence="4 5">FR1436</strain>
    </source>
</reference>
<dbReference type="KEGG" id="ndk:I601_3901"/>
<proteinExistence type="predicted"/>
<dbReference type="OrthoDB" id="9800897at2"/>
<dbReference type="PANTHER" id="PTHR44591">
    <property type="entry name" value="STRESS RESPONSE REGULATOR PROTEIN 1"/>
    <property type="match status" value="1"/>
</dbReference>
<dbReference type="Gene3D" id="3.40.50.2300">
    <property type="match status" value="1"/>
</dbReference>
<dbReference type="Pfam" id="PF00072">
    <property type="entry name" value="Response_reg"/>
    <property type="match status" value="1"/>
</dbReference>
<feature type="modified residue" description="4-aspartylphosphate" evidence="2">
    <location>
        <position position="52"/>
    </location>
</feature>
<dbReference type="AlphaFoldDB" id="A0A1A9GPS4"/>
<dbReference type="InterPro" id="IPR011006">
    <property type="entry name" value="CheY-like_superfamily"/>
</dbReference>
<dbReference type="GO" id="GO:0000160">
    <property type="term" value="P:phosphorelay signal transduction system"/>
    <property type="evidence" value="ECO:0007669"/>
    <property type="project" value="InterPro"/>
</dbReference>
<keyword evidence="1 2" id="KW-0597">Phosphoprotein</keyword>